<evidence type="ECO:0000256" key="2">
    <source>
        <dbReference type="PROSITE-ProRule" id="PRU00176"/>
    </source>
</evidence>
<dbReference type="EMBL" id="JFFI01002702">
    <property type="protein sequence ID" value="KXH26767.1"/>
    <property type="molecule type" value="Genomic_DNA"/>
</dbReference>
<organism evidence="5 6">
    <name type="scientific">Colletotrichum salicis</name>
    <dbReference type="NCBI Taxonomy" id="1209931"/>
    <lineage>
        <taxon>Eukaryota</taxon>
        <taxon>Fungi</taxon>
        <taxon>Dikarya</taxon>
        <taxon>Ascomycota</taxon>
        <taxon>Pezizomycotina</taxon>
        <taxon>Sordariomycetes</taxon>
        <taxon>Hypocreomycetidae</taxon>
        <taxon>Glomerellales</taxon>
        <taxon>Glomerellaceae</taxon>
        <taxon>Colletotrichum</taxon>
        <taxon>Colletotrichum acutatum species complex</taxon>
    </lineage>
</organism>
<feature type="compositionally biased region" description="Basic and acidic residues" evidence="3">
    <location>
        <begin position="302"/>
        <end position="314"/>
    </location>
</feature>
<sequence>MASPSEQPAALEEGRRIYLGNLLYSVQPAEIEDMLKDNGYEGYEKIHISMDPVSARNPGYCFVDFAEREDAERALSSLDARLRGRPLKVGPCEPKKQNRSRWQSDREPAFNRWGDWSGSRGEGGDEARRSPARGGIESGPYGAIKHFDEVAATEGDGRRLYVGGLGPMVDQAQHQDEMQEILGGHKSLAISKRITPHESTRAKGGEHHYCFVDFATAEEADAAKNALDRKVWGTGRLRVNVARAMPDKLKDRTTPAEIQNEKDNGAFDLRQPELLRDPLLPSSLRDAKQPKSGKMENLNLDGKYKQRSHETSRERHFVELEDNLEQPSIVLLGDSMIERMITTGLSPNFDPWPSATMISDETMSQHQLQTSSAGPGRLQGVFNAGVGGDKFENVIYRLAGSSEPSRPIDGLLEALRDRTVKLWVLQVGTNNLHPKRGMREPDMALLHLIVEALLEMGGKILLVGLFRNKDIKDELVEKANVNYLELVREFQNKGLGRIEFLEPPLVDMDECLADHVHLNERAYQIWSKVLFRAVTIATK</sequence>
<evidence type="ECO:0000313" key="6">
    <source>
        <dbReference type="Proteomes" id="UP000070121"/>
    </source>
</evidence>
<accession>A0A135RTI8</accession>
<dbReference type="InterPro" id="IPR000504">
    <property type="entry name" value="RRM_dom"/>
</dbReference>
<dbReference type="SMART" id="SM00360">
    <property type="entry name" value="RRM"/>
    <property type="match status" value="2"/>
</dbReference>
<dbReference type="CDD" id="cd00229">
    <property type="entry name" value="SGNH_hydrolase"/>
    <property type="match status" value="1"/>
</dbReference>
<dbReference type="CDD" id="cd00590">
    <property type="entry name" value="RRM_SF"/>
    <property type="match status" value="1"/>
</dbReference>
<dbReference type="PANTHER" id="PTHR21245">
    <property type="entry name" value="HETEROGENEOUS NUCLEAR RIBONUCLEOPROTEIN"/>
    <property type="match status" value="1"/>
</dbReference>
<feature type="domain" description="RRM" evidence="4">
    <location>
        <begin position="15"/>
        <end position="94"/>
    </location>
</feature>
<feature type="domain" description="RRM" evidence="4">
    <location>
        <begin position="158"/>
        <end position="244"/>
    </location>
</feature>
<dbReference type="Gene3D" id="3.30.70.330">
    <property type="match status" value="2"/>
</dbReference>
<dbReference type="AlphaFoldDB" id="A0A135RTI8"/>
<dbReference type="Gene3D" id="3.40.50.1110">
    <property type="entry name" value="SGNH hydrolase"/>
    <property type="match status" value="1"/>
</dbReference>
<dbReference type="SUPFAM" id="SSF52266">
    <property type="entry name" value="SGNH hydrolase"/>
    <property type="match status" value="1"/>
</dbReference>
<keyword evidence="6" id="KW-1185">Reference proteome</keyword>
<dbReference type="STRING" id="1209931.A0A135RTI8"/>
<dbReference type="GO" id="GO:0003723">
    <property type="term" value="F:RNA binding"/>
    <property type="evidence" value="ECO:0007669"/>
    <property type="project" value="UniProtKB-UniRule"/>
</dbReference>
<name>A0A135RTI8_9PEZI</name>
<reference evidence="5 6" key="1">
    <citation type="submission" date="2014-02" db="EMBL/GenBank/DDBJ databases">
        <title>The genome sequence of Colletotrichum salicis CBS 607.94.</title>
        <authorList>
            <person name="Baroncelli R."/>
            <person name="Thon M.R."/>
        </authorList>
    </citation>
    <scope>NUCLEOTIDE SEQUENCE [LARGE SCALE GENOMIC DNA]</scope>
    <source>
        <strain evidence="5 6">CBS 607.94</strain>
    </source>
</reference>
<dbReference type="PROSITE" id="PS50102">
    <property type="entry name" value="RRM"/>
    <property type="match status" value="2"/>
</dbReference>
<dbReference type="InterPro" id="IPR035979">
    <property type="entry name" value="RBD_domain_sf"/>
</dbReference>
<evidence type="ECO:0000256" key="1">
    <source>
        <dbReference type="ARBA" id="ARBA00022884"/>
    </source>
</evidence>
<evidence type="ECO:0000256" key="3">
    <source>
        <dbReference type="SAM" id="MobiDB-lite"/>
    </source>
</evidence>
<keyword evidence="1 2" id="KW-0694">RNA-binding</keyword>
<protein>
    <submittedName>
        <fullName evidence="5">RNA recognition domain-containing protein</fullName>
    </submittedName>
</protein>
<dbReference type="InterPro" id="IPR012677">
    <property type="entry name" value="Nucleotide-bd_a/b_plait_sf"/>
</dbReference>
<feature type="compositionally biased region" description="Basic and acidic residues" evidence="3">
    <location>
        <begin position="248"/>
        <end position="276"/>
    </location>
</feature>
<dbReference type="SUPFAM" id="SSF54928">
    <property type="entry name" value="RNA-binding domain, RBD"/>
    <property type="match status" value="2"/>
</dbReference>
<comment type="caution">
    <text evidence="5">The sequence shown here is derived from an EMBL/GenBank/DDBJ whole genome shotgun (WGS) entry which is preliminary data.</text>
</comment>
<evidence type="ECO:0000313" key="5">
    <source>
        <dbReference type="EMBL" id="KXH26767.1"/>
    </source>
</evidence>
<feature type="region of interest" description="Disordered" evidence="3">
    <location>
        <begin position="86"/>
        <end position="140"/>
    </location>
</feature>
<dbReference type="Pfam" id="PF00076">
    <property type="entry name" value="RRM_1"/>
    <property type="match status" value="1"/>
</dbReference>
<feature type="region of interest" description="Disordered" evidence="3">
    <location>
        <begin position="248"/>
        <end position="314"/>
    </location>
</feature>
<dbReference type="OrthoDB" id="272703at2759"/>
<evidence type="ECO:0000259" key="4">
    <source>
        <dbReference type="PROSITE" id="PS50102"/>
    </source>
</evidence>
<dbReference type="InterPro" id="IPR036514">
    <property type="entry name" value="SGNH_hydro_sf"/>
</dbReference>
<dbReference type="Proteomes" id="UP000070121">
    <property type="component" value="Unassembled WGS sequence"/>
</dbReference>
<proteinExistence type="predicted"/>
<gene>
    <name evidence="5" type="ORF">CSAL01_00313</name>
</gene>